<organism evidence="1 2">
    <name type="scientific">Subdoligranulum variabile DSM 15176</name>
    <dbReference type="NCBI Taxonomy" id="411471"/>
    <lineage>
        <taxon>Bacteria</taxon>
        <taxon>Bacillati</taxon>
        <taxon>Bacillota</taxon>
        <taxon>Clostridia</taxon>
        <taxon>Eubacteriales</taxon>
        <taxon>Oscillospiraceae</taxon>
        <taxon>Subdoligranulum</taxon>
    </lineage>
</organism>
<dbReference type="AlphaFoldDB" id="D1PM60"/>
<dbReference type="STRING" id="411471.SUBVAR_05419"/>
<keyword evidence="2" id="KW-1185">Reference proteome</keyword>
<comment type="caution">
    <text evidence="1">The sequence shown here is derived from an EMBL/GenBank/DDBJ whole genome shotgun (WGS) entry which is preliminary data.</text>
</comment>
<name>D1PM60_9FIRM</name>
<sequence length="75" mass="8783">MGERPVFKRMTRQEKERRAVQGELREAMQALRANEVAFEEAQDPFYIEQLTYQHAALMCRCRALLRVLRSGGEDP</sequence>
<evidence type="ECO:0008006" key="3">
    <source>
        <dbReference type="Google" id="ProtNLM"/>
    </source>
</evidence>
<protein>
    <recommendedName>
        <fullName evidence="3">DUF2508 domain-containing protein</fullName>
    </recommendedName>
</protein>
<accession>D1PM60</accession>
<gene>
    <name evidence="1" type="ORF">SUBVAR_05419</name>
</gene>
<evidence type="ECO:0000313" key="2">
    <source>
        <dbReference type="Proteomes" id="UP000003438"/>
    </source>
</evidence>
<dbReference type="HOGENOM" id="CLU_2669702_0_0_9"/>
<evidence type="ECO:0000313" key="1">
    <source>
        <dbReference type="EMBL" id="EFB75645.1"/>
    </source>
</evidence>
<reference evidence="1" key="1">
    <citation type="submission" date="2009-12" db="EMBL/GenBank/DDBJ databases">
        <authorList>
            <person name="Weinstock G."/>
            <person name="Sodergren E."/>
            <person name="Clifton S."/>
            <person name="Fulton L."/>
            <person name="Fulton B."/>
            <person name="Courtney L."/>
            <person name="Fronick C."/>
            <person name="Harrison M."/>
            <person name="Strong C."/>
            <person name="Farmer C."/>
            <person name="Delahaunty K."/>
            <person name="Markovic C."/>
            <person name="Hall O."/>
            <person name="Minx P."/>
            <person name="Tomlinson C."/>
            <person name="Mitreva M."/>
            <person name="Nelson J."/>
            <person name="Hou S."/>
            <person name="Wollam A."/>
            <person name="Pepin K.H."/>
            <person name="Johnson M."/>
            <person name="Bhonagiri V."/>
            <person name="Nash W.E."/>
            <person name="Warren W."/>
            <person name="Chinwalla A."/>
            <person name="Mardis E.R."/>
            <person name="Wilson R.K."/>
        </authorList>
    </citation>
    <scope>NUCLEOTIDE SEQUENCE [LARGE SCALE GENOMIC DNA]</scope>
    <source>
        <strain evidence="1">DSM 15176</strain>
    </source>
</reference>
<dbReference type="EMBL" id="ACBY02000023">
    <property type="protein sequence ID" value="EFB75645.1"/>
    <property type="molecule type" value="Genomic_DNA"/>
</dbReference>
<dbReference type="Proteomes" id="UP000003438">
    <property type="component" value="Unassembled WGS sequence"/>
</dbReference>
<proteinExistence type="predicted"/>